<dbReference type="SUPFAM" id="SSF48452">
    <property type="entry name" value="TPR-like"/>
    <property type="match status" value="2"/>
</dbReference>
<feature type="non-terminal residue" evidence="1">
    <location>
        <position position="1"/>
    </location>
</feature>
<dbReference type="InterPro" id="IPR011990">
    <property type="entry name" value="TPR-like_helical_dom_sf"/>
</dbReference>
<name>A0ABS7TN97_9BACT</name>
<keyword evidence="2" id="KW-1185">Reference proteome</keyword>
<evidence type="ECO:0000313" key="2">
    <source>
        <dbReference type="Proteomes" id="UP001139031"/>
    </source>
</evidence>
<organism evidence="1 2">
    <name type="scientific">Nannocystis pusilla</name>
    <dbReference type="NCBI Taxonomy" id="889268"/>
    <lineage>
        <taxon>Bacteria</taxon>
        <taxon>Pseudomonadati</taxon>
        <taxon>Myxococcota</taxon>
        <taxon>Polyangia</taxon>
        <taxon>Nannocystales</taxon>
        <taxon>Nannocystaceae</taxon>
        <taxon>Nannocystis</taxon>
    </lineage>
</organism>
<dbReference type="Gene3D" id="1.25.40.10">
    <property type="entry name" value="Tetratricopeptide repeat domain"/>
    <property type="match status" value="2"/>
</dbReference>
<sequence length="203" mass="21501">TYYKLDDPAAALEHHRRAREIWTARFGREHAKVALAHNGVAADLLALGRCPAAREAITEARAILPTSDPLTPHLENTRAKVALCEGRAAEAAEAAEAALTRGRAVFGEQSPQLAAFLVTRALARLDLRDLAAARADALEAVARANVGDGNVRALALLLAARAARDAGDHDDARDLAVRALAAAPAEQARSRALRQELARLPPG</sequence>
<proteinExistence type="predicted"/>
<dbReference type="EMBL" id="JAIRAU010000007">
    <property type="protein sequence ID" value="MBZ5709561.1"/>
    <property type="molecule type" value="Genomic_DNA"/>
</dbReference>
<protein>
    <submittedName>
        <fullName evidence="1">Tetratricopeptide repeat protein</fullName>
    </submittedName>
</protein>
<evidence type="ECO:0000313" key="1">
    <source>
        <dbReference type="EMBL" id="MBZ5709561.1"/>
    </source>
</evidence>
<comment type="caution">
    <text evidence="1">The sequence shown here is derived from an EMBL/GenBank/DDBJ whole genome shotgun (WGS) entry which is preliminary data.</text>
</comment>
<reference evidence="1" key="1">
    <citation type="submission" date="2021-08" db="EMBL/GenBank/DDBJ databases">
        <authorList>
            <person name="Stevens D.C."/>
        </authorList>
    </citation>
    <scope>NUCLEOTIDE SEQUENCE</scope>
    <source>
        <strain evidence="1">DSM 53165</strain>
    </source>
</reference>
<gene>
    <name evidence="1" type="ORF">K7C98_09840</name>
</gene>
<dbReference type="RefSeq" id="WP_224191339.1">
    <property type="nucleotide sequence ID" value="NZ_JAIRAU010000007.1"/>
</dbReference>
<accession>A0ABS7TN97</accession>
<dbReference type="Pfam" id="PF13424">
    <property type="entry name" value="TPR_12"/>
    <property type="match status" value="1"/>
</dbReference>
<dbReference type="Proteomes" id="UP001139031">
    <property type="component" value="Unassembled WGS sequence"/>
</dbReference>